<proteinExistence type="predicted"/>
<feature type="transmembrane region" description="Helical" evidence="6">
    <location>
        <begin position="80"/>
        <end position="98"/>
    </location>
</feature>
<protein>
    <submittedName>
        <fullName evidence="7">Ion transporter superfamily protein YfcC</fullName>
    </submittedName>
</protein>
<dbReference type="Pfam" id="PF03606">
    <property type="entry name" value="DcuC"/>
    <property type="match status" value="1"/>
</dbReference>
<evidence type="ECO:0000313" key="8">
    <source>
        <dbReference type="Proteomes" id="UP001549162"/>
    </source>
</evidence>
<dbReference type="PANTHER" id="PTHR43652:SF2">
    <property type="entry name" value="BASIC AMINO ACID ANTIPORTER YFCC-RELATED"/>
    <property type="match status" value="1"/>
</dbReference>
<evidence type="ECO:0000256" key="6">
    <source>
        <dbReference type="SAM" id="Phobius"/>
    </source>
</evidence>
<accession>A0ABV2JAV2</accession>
<keyword evidence="8" id="KW-1185">Reference proteome</keyword>
<feature type="transmembrane region" description="Helical" evidence="6">
    <location>
        <begin position="119"/>
        <end position="138"/>
    </location>
</feature>
<keyword evidence="2" id="KW-1003">Cell membrane</keyword>
<evidence type="ECO:0000256" key="4">
    <source>
        <dbReference type="ARBA" id="ARBA00022989"/>
    </source>
</evidence>
<reference evidence="7 8" key="1">
    <citation type="submission" date="2024-06" db="EMBL/GenBank/DDBJ databases">
        <title>Genomic Encyclopedia of Type Strains, Phase IV (KMG-IV): sequencing the most valuable type-strain genomes for metagenomic binning, comparative biology and taxonomic classification.</title>
        <authorList>
            <person name="Goeker M."/>
        </authorList>
    </citation>
    <scope>NUCLEOTIDE SEQUENCE [LARGE SCALE GENOMIC DNA]</scope>
    <source>
        <strain evidence="7 8">DSM 21460</strain>
    </source>
</reference>
<gene>
    <name evidence="7" type="ORF">ABID14_001523</name>
</gene>
<feature type="transmembrane region" description="Helical" evidence="6">
    <location>
        <begin position="16"/>
        <end position="34"/>
    </location>
</feature>
<feature type="transmembrane region" description="Helical" evidence="6">
    <location>
        <begin position="289"/>
        <end position="308"/>
    </location>
</feature>
<evidence type="ECO:0000256" key="5">
    <source>
        <dbReference type="ARBA" id="ARBA00023136"/>
    </source>
</evidence>
<keyword evidence="3 6" id="KW-0812">Transmembrane</keyword>
<sequence>MKENVSGKGIKKMPHTLVILMLIILVAVVLSWVIPSGEYVRVENDLGIEVIDPSSFHYIDKIRVNPLNIFTIAIEGFEKSAVLICVILFSGAAFNIITKSGALQSLIGMVSRKTRDKEYYFISILTLIFGLICTTQGVNTFIGFAPIMVMISLALGYDSIVGASIILLGGAVGFSTGTLNVNTTIVAQEIAGLAPYSGLGYRVFSFILYYIVTNFLLIKYAKKIKQNPELSPMYEIDKKRDINSEDNKDFNESMNTRKWMVIISLFAALFIIVYGGIKLDWKMNNTAAVFIWLAVLAGLIAGFTPSEIAKYFVEGAKKMIGAALIIGFARTVSGVLDEGKIMDTAIFAMTNAINMFPHIIKAPLMFIVNIIVNMFITSGSGQAAAVMPIFAPLADTIGITRQTAVLAYNFGDGFCNYILPTSTALMGILGATDIPYDKWMVFMGKIFGVWIALGSLIMIGTNFFNYI</sequence>
<feature type="transmembrane region" description="Helical" evidence="6">
    <location>
        <begin position="259"/>
        <end position="277"/>
    </location>
</feature>
<evidence type="ECO:0000256" key="1">
    <source>
        <dbReference type="ARBA" id="ARBA00004651"/>
    </source>
</evidence>
<evidence type="ECO:0000256" key="2">
    <source>
        <dbReference type="ARBA" id="ARBA00022475"/>
    </source>
</evidence>
<dbReference type="InterPro" id="IPR051679">
    <property type="entry name" value="DASS-Related_Transporters"/>
</dbReference>
<keyword evidence="5 6" id="KW-0472">Membrane</keyword>
<evidence type="ECO:0000256" key="3">
    <source>
        <dbReference type="ARBA" id="ARBA00022692"/>
    </source>
</evidence>
<dbReference type="PANTHER" id="PTHR43652">
    <property type="entry name" value="BASIC AMINO ACID ANTIPORTER YFCC-RELATED"/>
    <property type="match status" value="1"/>
</dbReference>
<feature type="transmembrane region" description="Helical" evidence="6">
    <location>
        <begin position="203"/>
        <end position="221"/>
    </location>
</feature>
<feature type="transmembrane region" description="Helical" evidence="6">
    <location>
        <begin position="356"/>
        <end position="376"/>
    </location>
</feature>
<organism evidence="7 8">
    <name type="scientific">Peptoniphilus olsenii</name>
    <dbReference type="NCBI Taxonomy" id="411570"/>
    <lineage>
        <taxon>Bacteria</taxon>
        <taxon>Bacillati</taxon>
        <taxon>Bacillota</taxon>
        <taxon>Tissierellia</taxon>
        <taxon>Tissierellales</taxon>
        <taxon>Peptoniphilaceae</taxon>
        <taxon>Peptoniphilus</taxon>
    </lineage>
</organism>
<feature type="transmembrane region" description="Helical" evidence="6">
    <location>
        <begin position="144"/>
        <end position="167"/>
    </location>
</feature>
<keyword evidence="4 6" id="KW-1133">Transmembrane helix</keyword>
<dbReference type="Proteomes" id="UP001549162">
    <property type="component" value="Unassembled WGS sequence"/>
</dbReference>
<dbReference type="EMBL" id="JBEPMA010000010">
    <property type="protein sequence ID" value="MET3617888.1"/>
    <property type="molecule type" value="Genomic_DNA"/>
</dbReference>
<evidence type="ECO:0000313" key="7">
    <source>
        <dbReference type="EMBL" id="MET3617888.1"/>
    </source>
</evidence>
<feature type="transmembrane region" description="Helical" evidence="6">
    <location>
        <begin position="446"/>
        <end position="464"/>
    </location>
</feature>
<comment type="subcellular location">
    <subcellularLocation>
        <location evidence="1">Cell membrane</location>
        <topology evidence="1">Multi-pass membrane protein</topology>
    </subcellularLocation>
</comment>
<comment type="caution">
    <text evidence="7">The sequence shown here is derived from an EMBL/GenBank/DDBJ whole genome shotgun (WGS) entry which is preliminary data.</text>
</comment>
<name>A0ABV2JAV2_9FIRM</name>
<dbReference type="InterPro" id="IPR018385">
    <property type="entry name" value="C4_dicarb_anaerob_car-like"/>
</dbReference>
<dbReference type="RefSeq" id="WP_354368743.1">
    <property type="nucleotide sequence ID" value="NZ_JBEPMA010000010.1"/>
</dbReference>